<name>A0A7C9CKK8_OPUST</name>
<dbReference type="EMBL" id="GISG01024013">
    <property type="protein sequence ID" value="MBA4619167.1"/>
    <property type="molecule type" value="Transcribed_RNA"/>
</dbReference>
<dbReference type="AlphaFoldDB" id="A0A7C9CKK8"/>
<reference evidence="1" key="1">
    <citation type="journal article" date="2013" name="J. Plant Res.">
        <title>Effect of fungi and light on seed germination of three Opuntia species from semiarid lands of central Mexico.</title>
        <authorList>
            <person name="Delgado-Sanchez P."/>
            <person name="Jimenez-Bremont J.F."/>
            <person name="Guerrero-Gonzalez Mde L."/>
            <person name="Flores J."/>
        </authorList>
    </citation>
    <scope>NUCLEOTIDE SEQUENCE</scope>
    <source>
        <tissue evidence="1">Cladode</tissue>
    </source>
</reference>
<accession>A0A7C9CKK8</accession>
<organism evidence="1">
    <name type="scientific">Opuntia streptacantha</name>
    <name type="common">Prickly pear cactus</name>
    <name type="synonym">Opuntia cardona</name>
    <dbReference type="NCBI Taxonomy" id="393608"/>
    <lineage>
        <taxon>Eukaryota</taxon>
        <taxon>Viridiplantae</taxon>
        <taxon>Streptophyta</taxon>
        <taxon>Embryophyta</taxon>
        <taxon>Tracheophyta</taxon>
        <taxon>Spermatophyta</taxon>
        <taxon>Magnoliopsida</taxon>
        <taxon>eudicotyledons</taxon>
        <taxon>Gunneridae</taxon>
        <taxon>Pentapetalae</taxon>
        <taxon>Caryophyllales</taxon>
        <taxon>Cactineae</taxon>
        <taxon>Cactaceae</taxon>
        <taxon>Opuntioideae</taxon>
        <taxon>Opuntia</taxon>
    </lineage>
</organism>
<evidence type="ECO:0000313" key="1">
    <source>
        <dbReference type="EMBL" id="MBA4619167.1"/>
    </source>
</evidence>
<sequence>MVWVWVVLPSSLLSLPPLLTTTAIGLLLSAVWPAPPATTAAPSSTPPSPAPPFLCVEFDRARVWALAACFGRHRHCLLPPAVTITVTVAIAGVRSFPPFRWTELGFHDFGVLALGVRSRQPTVTSSTIVGRLLPSPSPLAISLSLAHVARVRVSGIDGRSGTKQ</sequence>
<protein>
    <submittedName>
        <fullName evidence="1">Uncharacterized protein</fullName>
    </submittedName>
</protein>
<reference evidence="1" key="2">
    <citation type="submission" date="2020-07" db="EMBL/GenBank/DDBJ databases">
        <authorList>
            <person name="Vera ALvarez R."/>
            <person name="Arias-Moreno D.M."/>
            <person name="Jimenez-Jacinto V."/>
            <person name="Jimenez-Bremont J.F."/>
            <person name="Swaminathan K."/>
            <person name="Moose S.P."/>
            <person name="Guerrero-Gonzalez M.L."/>
            <person name="Marino-Ramirez L."/>
            <person name="Landsman D."/>
            <person name="Rodriguez-Kessler M."/>
            <person name="Delgado-Sanchez P."/>
        </authorList>
    </citation>
    <scope>NUCLEOTIDE SEQUENCE</scope>
    <source>
        <tissue evidence="1">Cladode</tissue>
    </source>
</reference>
<proteinExistence type="predicted"/>